<organism evidence="2 3">
    <name type="scientific">Pseudomonas fontis</name>
    <dbReference type="NCBI Taxonomy" id="2942633"/>
    <lineage>
        <taxon>Bacteria</taxon>
        <taxon>Pseudomonadati</taxon>
        <taxon>Pseudomonadota</taxon>
        <taxon>Gammaproteobacteria</taxon>
        <taxon>Pseudomonadales</taxon>
        <taxon>Pseudomonadaceae</taxon>
        <taxon>Pseudomonas</taxon>
    </lineage>
</organism>
<feature type="domain" description="Phage tail assembly chaperone-like" evidence="1">
    <location>
        <begin position="67"/>
        <end position="133"/>
    </location>
</feature>
<dbReference type="EMBL" id="JAMDGY010000016">
    <property type="protein sequence ID" value="MDD0990117.1"/>
    <property type="molecule type" value="Genomic_DNA"/>
</dbReference>
<accession>A0ABT5NPN1</accession>
<protein>
    <submittedName>
        <fullName evidence="2">Phage tail assembly chaperone</fullName>
    </submittedName>
</protein>
<gene>
    <name evidence="2" type="ORF">M5G11_06150</name>
</gene>
<dbReference type="InterPro" id="IPR031893">
    <property type="entry name" value="Phage_tail_APC"/>
</dbReference>
<keyword evidence="3" id="KW-1185">Reference proteome</keyword>
<reference evidence="2 3" key="1">
    <citation type="submission" date="2022-05" db="EMBL/GenBank/DDBJ databases">
        <title>Novel Pseudomonas spp. Isolated from a Rainbow Trout Aquaculture Facility.</title>
        <authorList>
            <person name="Testerman T."/>
            <person name="Graf J."/>
        </authorList>
    </citation>
    <scope>NUCLEOTIDE SEQUENCE [LARGE SCALE GENOMIC DNA]</scope>
    <source>
        <strain evidence="2 3">ID681</strain>
    </source>
</reference>
<dbReference type="Pfam" id="PF16778">
    <property type="entry name" value="Phage_tail_APC"/>
    <property type="match status" value="1"/>
</dbReference>
<name>A0ABT5NPN1_9PSED</name>
<sequence length="140" mass="15970">MMYAKWVNEDGRFAFSDSENGGVKITKAHHHVLLEGESAGQQIAIDEDGYPVLIDAPSASVEQLSAQSRQWRDFEIERVKWLRERHRDESESPRETTLTGKQFGELLDYLQALRDWPASAGFPERASRPEIPAWIATQTQ</sequence>
<evidence type="ECO:0000313" key="2">
    <source>
        <dbReference type="EMBL" id="MDD0990117.1"/>
    </source>
</evidence>
<dbReference type="RefSeq" id="WP_273908755.1">
    <property type="nucleotide sequence ID" value="NZ_JAMDGX010000001.1"/>
</dbReference>
<evidence type="ECO:0000259" key="1">
    <source>
        <dbReference type="Pfam" id="PF16778"/>
    </source>
</evidence>
<proteinExistence type="predicted"/>
<comment type="caution">
    <text evidence="2">The sequence shown here is derived from an EMBL/GenBank/DDBJ whole genome shotgun (WGS) entry which is preliminary data.</text>
</comment>
<evidence type="ECO:0000313" key="3">
    <source>
        <dbReference type="Proteomes" id="UP001148203"/>
    </source>
</evidence>
<dbReference type="Proteomes" id="UP001148203">
    <property type="component" value="Unassembled WGS sequence"/>
</dbReference>